<dbReference type="GO" id="GO:0003955">
    <property type="term" value="F:NAD(P)H dehydrogenase (quinone) activity"/>
    <property type="evidence" value="ECO:0007669"/>
    <property type="project" value="TreeGrafter"/>
</dbReference>
<dbReference type="PANTHER" id="PTHR42913">
    <property type="entry name" value="APOPTOSIS-INDUCING FACTOR 1"/>
    <property type="match status" value="1"/>
</dbReference>
<dbReference type="InterPro" id="IPR023753">
    <property type="entry name" value="FAD/NAD-binding_dom"/>
</dbReference>
<evidence type="ECO:0000256" key="1">
    <source>
        <dbReference type="ARBA" id="ARBA00001974"/>
    </source>
</evidence>
<dbReference type="EMBL" id="CP049989">
    <property type="protein sequence ID" value="QIM52713.1"/>
    <property type="molecule type" value="Genomic_DNA"/>
</dbReference>
<comment type="cofactor">
    <cofactor evidence="1">
        <name>FAD</name>
        <dbReference type="ChEBI" id="CHEBI:57692"/>
    </cofactor>
</comment>
<reference evidence="6 7" key="1">
    <citation type="submission" date="2020-03" db="EMBL/GenBank/DDBJ databases">
        <title>Hydrogenophaga sp. nov. isolated from cyanobacterial mat.</title>
        <authorList>
            <person name="Thorat V."/>
            <person name="Kirdat K."/>
            <person name="Tiwarekar B."/>
            <person name="Costa E.D."/>
            <person name="Yadav A."/>
        </authorList>
    </citation>
    <scope>NUCLEOTIDE SEQUENCE [LARGE SCALE GENOMIC DNA]</scope>
    <source>
        <strain evidence="6 7">BA0156</strain>
    </source>
</reference>
<dbReference type="Pfam" id="PF07992">
    <property type="entry name" value="Pyr_redox_2"/>
    <property type="match status" value="1"/>
</dbReference>
<dbReference type="PRINTS" id="PR00368">
    <property type="entry name" value="FADPNR"/>
</dbReference>
<evidence type="ECO:0000256" key="3">
    <source>
        <dbReference type="ARBA" id="ARBA00022827"/>
    </source>
</evidence>
<evidence type="ECO:0000259" key="5">
    <source>
        <dbReference type="Pfam" id="PF07992"/>
    </source>
</evidence>
<protein>
    <submittedName>
        <fullName evidence="6">FAD-dependent oxidoreductase</fullName>
    </submittedName>
</protein>
<evidence type="ECO:0000256" key="4">
    <source>
        <dbReference type="ARBA" id="ARBA00023002"/>
    </source>
</evidence>
<dbReference type="GO" id="GO:0019646">
    <property type="term" value="P:aerobic electron transport chain"/>
    <property type="evidence" value="ECO:0007669"/>
    <property type="project" value="TreeGrafter"/>
</dbReference>
<evidence type="ECO:0000313" key="7">
    <source>
        <dbReference type="Proteomes" id="UP000503162"/>
    </source>
</evidence>
<dbReference type="SUPFAM" id="SSF51905">
    <property type="entry name" value="FAD/NAD(P)-binding domain"/>
    <property type="match status" value="1"/>
</dbReference>
<dbReference type="KEGG" id="hcz:G9Q37_11435"/>
<keyword evidence="4" id="KW-0560">Oxidoreductase</keyword>
<feature type="domain" description="FAD/NAD(P)-binding" evidence="5">
    <location>
        <begin position="156"/>
        <end position="296"/>
    </location>
</feature>
<evidence type="ECO:0000256" key="2">
    <source>
        <dbReference type="ARBA" id="ARBA00022630"/>
    </source>
</evidence>
<dbReference type="Proteomes" id="UP000503162">
    <property type="component" value="Chromosome"/>
</dbReference>
<evidence type="ECO:0000313" key="6">
    <source>
        <dbReference type="EMBL" id="QIM52713.1"/>
    </source>
</evidence>
<dbReference type="InterPro" id="IPR051169">
    <property type="entry name" value="NADH-Q_oxidoreductase"/>
</dbReference>
<keyword evidence="2" id="KW-0285">Flavoprotein</keyword>
<dbReference type="AlphaFoldDB" id="A0A6G8IHT4"/>
<accession>A0A6G8IHT4</accession>
<sequence length="374" mass="39670">MRSGITRLVLVGAGPAHLAVLGRLAAHHPGDLQVTLLTRWPQHTPAALLPTLMAGGRTPEQARIALPALLQAAHARALAGHCIALNAEARQLTWQPADGSAPQTLDFDLLSLDPAAALDRERLDTRWPGAREHALALWPLEGLLALWPGVLALAQRQPVSLAVIGGNTAAVEAAFAAAERLRRDGAPGSTFTLVTGGPEPAAELPARARQRVRQRLRRAGIQVLCEPCTGFTAEGVRLGNGALLRCDVPLLACPGDAPAWLADSGLALGDSGRVRCDDHGRSLSHPAVFASGEAAEHGVHAPDHDALAPLLLAAHAGTPLKARQPPRQPPTLVACGEHHALAVWGPWVLQGAWVRRWRERRDQRALDRHARPAP</sequence>
<proteinExistence type="predicted"/>
<keyword evidence="3" id="KW-0274">FAD</keyword>
<gene>
    <name evidence="6" type="ORF">G9Q37_11435</name>
</gene>
<dbReference type="RefSeq" id="WP_166227315.1">
    <property type="nucleotide sequence ID" value="NZ_CP049989.1"/>
</dbReference>
<dbReference type="Gene3D" id="3.50.50.100">
    <property type="match status" value="1"/>
</dbReference>
<keyword evidence="7" id="KW-1185">Reference proteome</keyword>
<organism evidence="6 7">
    <name type="scientific">Hydrogenophaga crocea</name>
    <dbReference type="NCBI Taxonomy" id="2716225"/>
    <lineage>
        <taxon>Bacteria</taxon>
        <taxon>Pseudomonadati</taxon>
        <taxon>Pseudomonadota</taxon>
        <taxon>Betaproteobacteria</taxon>
        <taxon>Burkholderiales</taxon>
        <taxon>Comamonadaceae</taxon>
        <taxon>Hydrogenophaga</taxon>
    </lineage>
</organism>
<name>A0A6G8IHT4_9BURK</name>
<dbReference type="PANTHER" id="PTHR42913:SF9">
    <property type="entry name" value="SLR1591 PROTEIN"/>
    <property type="match status" value="1"/>
</dbReference>
<dbReference type="InterPro" id="IPR036188">
    <property type="entry name" value="FAD/NAD-bd_sf"/>
</dbReference>